<reference evidence="2" key="2">
    <citation type="journal article" date="2018" name="Mol. Plant Microbe Interact.">
        <title>Genome sequence resources for the wheat stripe rust pathogen (Puccinia striiformis f. sp. tritici) and the barley stripe rust pathogen (Puccinia striiformis f. sp. hordei).</title>
        <authorList>
            <person name="Xia C."/>
            <person name="Wang M."/>
            <person name="Yin C."/>
            <person name="Cornejo O.E."/>
            <person name="Hulbert S.H."/>
            <person name="Chen X."/>
        </authorList>
    </citation>
    <scope>NUCLEOTIDE SEQUENCE [LARGE SCALE GENOMIC DNA]</scope>
    <source>
        <strain evidence="2">93-210</strain>
    </source>
</reference>
<keyword evidence="2" id="KW-1185">Reference proteome</keyword>
<organism evidence="1 2">
    <name type="scientific">Puccinia striiformis f. sp. tritici</name>
    <dbReference type="NCBI Taxonomy" id="168172"/>
    <lineage>
        <taxon>Eukaryota</taxon>
        <taxon>Fungi</taxon>
        <taxon>Dikarya</taxon>
        <taxon>Basidiomycota</taxon>
        <taxon>Pucciniomycotina</taxon>
        <taxon>Pucciniomycetes</taxon>
        <taxon>Pucciniales</taxon>
        <taxon>Pucciniaceae</taxon>
        <taxon>Puccinia</taxon>
    </lineage>
</organism>
<name>A0ACC0DPP3_9BASI</name>
<accession>A0ACC0DPP3</accession>
<gene>
    <name evidence="1" type="ORF">MJO28_015795</name>
</gene>
<comment type="caution">
    <text evidence="1">The sequence shown here is derived from an EMBL/GenBank/DDBJ whole genome shotgun (WGS) entry which is preliminary data.</text>
</comment>
<protein>
    <submittedName>
        <fullName evidence="1">Uncharacterized protein</fullName>
    </submittedName>
</protein>
<evidence type="ECO:0000313" key="1">
    <source>
        <dbReference type="EMBL" id="KAI7936896.1"/>
    </source>
</evidence>
<reference evidence="2" key="1">
    <citation type="journal article" date="2018" name="BMC Genomics">
        <title>Genomic insights into host adaptation between the wheat stripe rust pathogen (Puccinia striiformis f. sp. tritici) and the barley stripe rust pathogen (Puccinia striiformis f. sp. hordei).</title>
        <authorList>
            <person name="Xia C."/>
            <person name="Wang M."/>
            <person name="Yin C."/>
            <person name="Cornejo O.E."/>
            <person name="Hulbert S.H."/>
            <person name="Chen X."/>
        </authorList>
    </citation>
    <scope>NUCLEOTIDE SEQUENCE [LARGE SCALE GENOMIC DNA]</scope>
    <source>
        <strain evidence="2">93-210</strain>
    </source>
</reference>
<sequence>MALISDDQFDVKPPVLLSHMACIHLKPKKPPILPTPRVALTNILSLGTPKDRAVSDMAIVAFWGMAKIGE</sequence>
<dbReference type="Proteomes" id="UP001060170">
    <property type="component" value="Chromosome 17"/>
</dbReference>
<dbReference type="EMBL" id="CM045881">
    <property type="protein sequence ID" value="KAI7936896.1"/>
    <property type="molecule type" value="Genomic_DNA"/>
</dbReference>
<evidence type="ECO:0000313" key="2">
    <source>
        <dbReference type="Proteomes" id="UP001060170"/>
    </source>
</evidence>
<reference evidence="1 2" key="3">
    <citation type="journal article" date="2022" name="Microbiol. Spectr.">
        <title>Folding features and dynamics of 3D genome architecture in plant fungal pathogens.</title>
        <authorList>
            <person name="Xia C."/>
        </authorList>
    </citation>
    <scope>NUCLEOTIDE SEQUENCE [LARGE SCALE GENOMIC DNA]</scope>
    <source>
        <strain evidence="1 2">93-210</strain>
    </source>
</reference>
<proteinExistence type="predicted"/>